<accession>A0ABS4KAS1</accession>
<gene>
    <name evidence="3" type="ORF">J2Z71_000400</name>
</gene>
<feature type="region of interest" description="Disordered" evidence="2">
    <location>
        <begin position="25"/>
        <end position="51"/>
    </location>
</feature>
<organism evidence="3 4">
    <name type="scientific">Peptoniphilus stercorisuis</name>
    <dbReference type="NCBI Taxonomy" id="1436965"/>
    <lineage>
        <taxon>Bacteria</taxon>
        <taxon>Bacillati</taxon>
        <taxon>Bacillota</taxon>
        <taxon>Tissierellia</taxon>
        <taxon>Tissierellales</taxon>
        <taxon>Peptoniphilaceae</taxon>
        <taxon>Peptoniphilus</taxon>
    </lineage>
</organism>
<evidence type="ECO:0000256" key="2">
    <source>
        <dbReference type="SAM" id="MobiDB-lite"/>
    </source>
</evidence>
<comment type="caution">
    <text evidence="3">The sequence shown here is derived from an EMBL/GenBank/DDBJ whole genome shotgun (WGS) entry which is preliminary data.</text>
</comment>
<protein>
    <submittedName>
        <fullName evidence="3">Nucleic acid-binding Zn-ribbon protein</fullName>
    </submittedName>
</protein>
<sequence length="534" mass="60958">MFSNALEIRKNLLEDELYSKNQEISSKQVKLKKKKSSKNKNERQELESEEKVDTLEKLKKDLKVKEDRLSKVVTLLESLREEAEVLEGEIRDLREKISDIENENTRAELRVSEVLDINDDDDFSNDGKVKEDDGANYSLDLEDLKSLLEDKESRLFSINEEIESLKLEESSLGIEIESLKKKIRVEEVELARINFENNARKITHITSGSGDNLVEADVSKFHYNSEKDRFEISVDIKGLEFIGKDHIGSLVGNKSGLFSEILPSLGVKAVYFGDDRYSVDINDKDFNIKKLIDAALKNLNSNGEIFYSADIKDNESSVEYSSDFLVSFSYIVDENIKNPDLDINSGDYISNRNLIDQDEAVIAEVNSINDYRDNLINKTVIAASKRGRETETFDYSYSDDVYEIKINKEKNETTILSANGKGIVTGIINFLTISNKGDGDVAKNLVEIRIMDLKDRDKFATIDRKQLISMSKNMSIPVGALKYLSPDNVNIGIRTYLEELIGIEARIDYIYKLENSDKQYVKTEKYIMTNNYIK</sequence>
<evidence type="ECO:0000313" key="3">
    <source>
        <dbReference type="EMBL" id="MBP2024877.1"/>
    </source>
</evidence>
<evidence type="ECO:0000313" key="4">
    <source>
        <dbReference type="Proteomes" id="UP001519306"/>
    </source>
</evidence>
<keyword evidence="1" id="KW-0175">Coiled coil</keyword>
<name>A0ABS4KAS1_9FIRM</name>
<feature type="coiled-coil region" evidence="1">
    <location>
        <begin position="141"/>
        <end position="196"/>
    </location>
</feature>
<dbReference type="EMBL" id="JAGGLJ010000003">
    <property type="protein sequence ID" value="MBP2024877.1"/>
    <property type="molecule type" value="Genomic_DNA"/>
</dbReference>
<feature type="compositionally biased region" description="Basic and acidic residues" evidence="2">
    <location>
        <begin position="39"/>
        <end position="51"/>
    </location>
</feature>
<proteinExistence type="predicted"/>
<reference evidence="3 4" key="1">
    <citation type="submission" date="2021-03" db="EMBL/GenBank/DDBJ databases">
        <title>Genomic Encyclopedia of Type Strains, Phase IV (KMG-IV): sequencing the most valuable type-strain genomes for metagenomic binning, comparative biology and taxonomic classification.</title>
        <authorList>
            <person name="Goeker M."/>
        </authorList>
    </citation>
    <scope>NUCLEOTIDE SEQUENCE [LARGE SCALE GENOMIC DNA]</scope>
    <source>
        <strain evidence="3 4">DSM 27563</strain>
    </source>
</reference>
<keyword evidence="4" id="KW-1185">Reference proteome</keyword>
<dbReference type="Proteomes" id="UP001519306">
    <property type="component" value="Unassembled WGS sequence"/>
</dbReference>
<feature type="compositionally biased region" description="Basic residues" evidence="2">
    <location>
        <begin position="29"/>
        <end position="38"/>
    </location>
</feature>
<dbReference type="RefSeq" id="WP_210060184.1">
    <property type="nucleotide sequence ID" value="NZ_JAGGLJ010000003.1"/>
</dbReference>
<evidence type="ECO:0000256" key="1">
    <source>
        <dbReference type="SAM" id="Coils"/>
    </source>
</evidence>